<dbReference type="SUPFAM" id="SSF52047">
    <property type="entry name" value="RNI-like"/>
    <property type="match status" value="1"/>
</dbReference>
<dbReference type="EMBL" id="JAAPAO010000193">
    <property type="protein sequence ID" value="KAF4668314.1"/>
    <property type="molecule type" value="Genomic_DNA"/>
</dbReference>
<organism evidence="2 3">
    <name type="scientific">Perkinsus chesapeaki</name>
    <name type="common">Clam parasite</name>
    <name type="synonym">Perkinsus andrewsi</name>
    <dbReference type="NCBI Taxonomy" id="330153"/>
    <lineage>
        <taxon>Eukaryota</taxon>
        <taxon>Sar</taxon>
        <taxon>Alveolata</taxon>
        <taxon>Perkinsozoa</taxon>
        <taxon>Perkinsea</taxon>
        <taxon>Perkinsida</taxon>
        <taxon>Perkinsidae</taxon>
        <taxon>Perkinsus</taxon>
    </lineage>
</organism>
<sequence length="214" mass="23589">MSHVDVIDLAYSNLRIATAELQAAEKALEAAKKEKDFARNAEKTRDARATIEAKSGVAGRLKKDIRNSEEVLRRESPITSILQNYSSAIPTVKVLRMTACCLTGETLRILLEELEGKQCLLEELVLDCNDFSDPSCCDIISNIINSKSLPCIKTLSIRHCGIDTEGLSAILSCLAAPTTIEKVDLRDNPQIPDKVMKVAVDSLMRFNQRIKIAS</sequence>
<dbReference type="AlphaFoldDB" id="A0A7J6M9V1"/>
<dbReference type="Proteomes" id="UP000591131">
    <property type="component" value="Unassembled WGS sequence"/>
</dbReference>
<dbReference type="InterPro" id="IPR032675">
    <property type="entry name" value="LRR_dom_sf"/>
</dbReference>
<dbReference type="Pfam" id="PF13516">
    <property type="entry name" value="LRR_6"/>
    <property type="match status" value="1"/>
</dbReference>
<keyword evidence="1" id="KW-0175">Coiled coil</keyword>
<reference evidence="2 3" key="1">
    <citation type="submission" date="2020-04" db="EMBL/GenBank/DDBJ databases">
        <title>Perkinsus chesapeaki whole genome sequence.</title>
        <authorList>
            <person name="Bogema D.R."/>
        </authorList>
    </citation>
    <scope>NUCLEOTIDE SEQUENCE [LARGE SCALE GENOMIC DNA]</scope>
    <source>
        <strain evidence="2">ATCC PRA-425</strain>
    </source>
</reference>
<keyword evidence="3" id="KW-1185">Reference proteome</keyword>
<evidence type="ECO:0000256" key="1">
    <source>
        <dbReference type="SAM" id="Coils"/>
    </source>
</evidence>
<accession>A0A7J6M9V1</accession>
<gene>
    <name evidence="2" type="ORF">FOL47_003089</name>
</gene>
<dbReference type="InterPro" id="IPR001611">
    <property type="entry name" value="Leu-rich_rpt"/>
</dbReference>
<evidence type="ECO:0000313" key="2">
    <source>
        <dbReference type="EMBL" id="KAF4668314.1"/>
    </source>
</evidence>
<protein>
    <submittedName>
        <fullName evidence="2">Uncharacterized protein</fullName>
    </submittedName>
</protein>
<comment type="caution">
    <text evidence="2">The sequence shown here is derived from an EMBL/GenBank/DDBJ whole genome shotgun (WGS) entry which is preliminary data.</text>
</comment>
<name>A0A7J6M9V1_PERCH</name>
<dbReference type="OrthoDB" id="78308at2759"/>
<proteinExistence type="predicted"/>
<dbReference type="Gene3D" id="3.80.10.10">
    <property type="entry name" value="Ribonuclease Inhibitor"/>
    <property type="match status" value="1"/>
</dbReference>
<evidence type="ECO:0000313" key="3">
    <source>
        <dbReference type="Proteomes" id="UP000591131"/>
    </source>
</evidence>
<feature type="coiled-coil region" evidence="1">
    <location>
        <begin position="14"/>
        <end position="41"/>
    </location>
</feature>